<dbReference type="NCBIfam" id="TIGR02762">
    <property type="entry name" value="TraL_TIGR"/>
    <property type="match status" value="1"/>
</dbReference>
<feature type="transmembrane region" description="Helical" evidence="1">
    <location>
        <begin position="28"/>
        <end position="52"/>
    </location>
</feature>
<dbReference type="RefSeq" id="WP_046996064.1">
    <property type="nucleotide sequence ID" value="NZ_JAIQ01000032.1"/>
</dbReference>
<name>A0A0G9K6Q9_9BACT</name>
<reference evidence="2 3" key="1">
    <citation type="submission" date="2014-01" db="EMBL/GenBank/DDBJ databases">
        <title>Development of a Comparative Genomic Fingerprinting Assay for High Resolution Genotyping of Arcobacter butzleri.</title>
        <authorList>
            <person name="Webb A.L."/>
            <person name="Inglis G.D."/>
            <person name="Kruczkiewicz P."/>
            <person name="Selinger L.B."/>
            <person name="Taboada E.N."/>
        </authorList>
    </citation>
    <scope>NUCLEOTIDE SEQUENCE [LARGE SCALE GENOMIC DNA]</scope>
    <source>
        <strain evidence="2 3">L348</strain>
    </source>
</reference>
<dbReference type="EMBL" id="JAIQ01000032">
    <property type="protein sequence ID" value="KLE02209.1"/>
    <property type="molecule type" value="Genomic_DNA"/>
</dbReference>
<dbReference type="Proteomes" id="UP000035514">
    <property type="component" value="Unassembled WGS sequence"/>
</dbReference>
<dbReference type="Pfam" id="PF07178">
    <property type="entry name" value="TraL"/>
    <property type="match status" value="1"/>
</dbReference>
<keyword evidence="1" id="KW-0472">Membrane</keyword>
<comment type="caution">
    <text evidence="2">The sequence shown here is derived from an EMBL/GenBank/DDBJ whole genome shotgun (WGS) entry which is preliminary data.</text>
</comment>
<evidence type="ECO:0008006" key="4">
    <source>
        <dbReference type="Google" id="ProtNLM"/>
    </source>
</evidence>
<dbReference type="InterPro" id="IPR009838">
    <property type="entry name" value="T4SS_TraL"/>
</dbReference>
<organism evidence="2 3">
    <name type="scientific">Aliarcobacter butzleri L348</name>
    <dbReference type="NCBI Taxonomy" id="1447256"/>
    <lineage>
        <taxon>Bacteria</taxon>
        <taxon>Pseudomonadati</taxon>
        <taxon>Campylobacterota</taxon>
        <taxon>Epsilonproteobacteria</taxon>
        <taxon>Campylobacterales</taxon>
        <taxon>Arcobacteraceae</taxon>
        <taxon>Aliarcobacter</taxon>
    </lineage>
</organism>
<gene>
    <name evidence="2" type="ORF">AA20_01165</name>
</gene>
<keyword evidence="1" id="KW-0812">Transmembrane</keyword>
<protein>
    <recommendedName>
        <fullName evidence="4">Conjugal transfer protein TraL</fullName>
    </recommendedName>
</protein>
<evidence type="ECO:0000313" key="3">
    <source>
        <dbReference type="Proteomes" id="UP000035514"/>
    </source>
</evidence>
<dbReference type="GO" id="GO:0019867">
    <property type="term" value="C:outer membrane"/>
    <property type="evidence" value="ECO:0007669"/>
    <property type="project" value="InterPro"/>
</dbReference>
<proteinExistence type="predicted"/>
<keyword evidence="1" id="KW-1133">Transmembrane helix</keyword>
<dbReference type="PATRIC" id="fig|1447256.3.peg.225"/>
<dbReference type="AlphaFoldDB" id="A0A0G9K6Q9"/>
<evidence type="ECO:0000256" key="1">
    <source>
        <dbReference type="SAM" id="Phobius"/>
    </source>
</evidence>
<sequence length="93" mass="11145">MEHKRYIPKYLNAEPQILWWDLSEFIKVLFFVMFGVIADHPFIFTMIGIIFLKFSTKLTSSKEIGFQKHLAYHLGFYSIKNRVPLSWCKELTR</sequence>
<accession>A0A0G9K6Q9</accession>
<evidence type="ECO:0000313" key="2">
    <source>
        <dbReference type="EMBL" id="KLE02209.1"/>
    </source>
</evidence>